<dbReference type="GO" id="GO:0003700">
    <property type="term" value="F:DNA-binding transcription factor activity"/>
    <property type="evidence" value="ECO:0007669"/>
    <property type="project" value="InterPro"/>
</dbReference>
<dbReference type="Pfam" id="PF03466">
    <property type="entry name" value="LysR_substrate"/>
    <property type="match status" value="1"/>
</dbReference>
<evidence type="ECO:0000313" key="6">
    <source>
        <dbReference type="EMBL" id="GLZ77498.1"/>
    </source>
</evidence>
<comment type="caution">
    <text evidence="6">The sequence shown here is derived from an EMBL/GenBank/DDBJ whole genome shotgun (WGS) entry which is preliminary data.</text>
</comment>
<dbReference type="Pfam" id="PF00126">
    <property type="entry name" value="HTH_1"/>
    <property type="match status" value="1"/>
</dbReference>
<dbReference type="PANTHER" id="PTHR30346:SF0">
    <property type="entry name" value="HCA OPERON TRANSCRIPTIONAL ACTIVATOR HCAR"/>
    <property type="match status" value="1"/>
</dbReference>
<dbReference type="InterPro" id="IPR005119">
    <property type="entry name" value="LysR_subst-bd"/>
</dbReference>
<comment type="similarity">
    <text evidence="1">Belongs to the LysR transcriptional regulatory family.</text>
</comment>
<dbReference type="CDD" id="cd08414">
    <property type="entry name" value="PBP2_LTTR_aromatics_like"/>
    <property type="match status" value="1"/>
</dbReference>
<evidence type="ECO:0000256" key="2">
    <source>
        <dbReference type="ARBA" id="ARBA00023015"/>
    </source>
</evidence>
<evidence type="ECO:0000256" key="1">
    <source>
        <dbReference type="ARBA" id="ARBA00009437"/>
    </source>
</evidence>
<sequence>MWERHEIETFLMLAGDLHFGRTAARLRLTTSRVSQTIKKLERRIGAPLFERTSRQVRLTPLGRQLADGLGPIVAELANAIRDAAEAARGITGTLGVGYSTPWAGELLTRAAGAFHARHPDCAVYVQEVQPGDPFGGLRAGDLDVQIGHFPVDEADITRGPVVFSEPRALVVPRTHPLAERASVSLEDLAEVPLVTLAGATPGYSLDYHYPRRTPGGKPIPRGPGAVYWNQVLSYVATGRGVTFAAARAVHHHGRSDIVFVPFTDAPAIDYGLLWPTARETARTRAFVKTVLDVRWGYLTGFAGRL</sequence>
<dbReference type="InterPro" id="IPR036390">
    <property type="entry name" value="WH_DNA-bd_sf"/>
</dbReference>
<keyword evidence="7" id="KW-1185">Reference proteome</keyword>
<protein>
    <submittedName>
        <fullName evidence="6">LysR family transcriptional regulator</fullName>
    </submittedName>
</protein>
<organism evidence="6 7">
    <name type="scientific">Actinorhabdospora filicis</name>
    <dbReference type="NCBI Taxonomy" id="1785913"/>
    <lineage>
        <taxon>Bacteria</taxon>
        <taxon>Bacillati</taxon>
        <taxon>Actinomycetota</taxon>
        <taxon>Actinomycetes</taxon>
        <taxon>Micromonosporales</taxon>
        <taxon>Micromonosporaceae</taxon>
        <taxon>Actinorhabdospora</taxon>
    </lineage>
</organism>
<dbReference type="GO" id="GO:0032993">
    <property type="term" value="C:protein-DNA complex"/>
    <property type="evidence" value="ECO:0007669"/>
    <property type="project" value="TreeGrafter"/>
</dbReference>
<dbReference type="GO" id="GO:0003677">
    <property type="term" value="F:DNA binding"/>
    <property type="evidence" value="ECO:0007669"/>
    <property type="project" value="UniProtKB-KW"/>
</dbReference>
<keyword evidence="2" id="KW-0805">Transcription regulation</keyword>
<dbReference type="PANTHER" id="PTHR30346">
    <property type="entry name" value="TRANSCRIPTIONAL DUAL REGULATOR HCAR-RELATED"/>
    <property type="match status" value="1"/>
</dbReference>
<dbReference type="Gene3D" id="3.40.190.10">
    <property type="entry name" value="Periplasmic binding protein-like II"/>
    <property type="match status" value="2"/>
</dbReference>
<reference evidence="6" key="1">
    <citation type="submission" date="2023-03" db="EMBL/GenBank/DDBJ databases">
        <title>Actinorhabdospora filicis NBRC 111898.</title>
        <authorList>
            <person name="Ichikawa N."/>
            <person name="Sato H."/>
            <person name="Tonouchi N."/>
        </authorList>
    </citation>
    <scope>NUCLEOTIDE SEQUENCE</scope>
    <source>
        <strain evidence="6">NBRC 111898</strain>
    </source>
</reference>
<dbReference type="EMBL" id="BSTX01000001">
    <property type="protein sequence ID" value="GLZ77498.1"/>
    <property type="molecule type" value="Genomic_DNA"/>
</dbReference>
<dbReference type="Gene3D" id="1.10.10.10">
    <property type="entry name" value="Winged helix-like DNA-binding domain superfamily/Winged helix DNA-binding domain"/>
    <property type="match status" value="1"/>
</dbReference>
<dbReference type="Proteomes" id="UP001165079">
    <property type="component" value="Unassembled WGS sequence"/>
</dbReference>
<dbReference type="AlphaFoldDB" id="A0A9W6W8Z8"/>
<name>A0A9W6W8Z8_9ACTN</name>
<dbReference type="RefSeq" id="WP_285662599.1">
    <property type="nucleotide sequence ID" value="NZ_BSTX01000001.1"/>
</dbReference>
<proteinExistence type="inferred from homology"/>
<dbReference type="InterPro" id="IPR000847">
    <property type="entry name" value="LysR_HTH_N"/>
</dbReference>
<keyword evidence="4" id="KW-0804">Transcription</keyword>
<feature type="domain" description="HTH lysR-type" evidence="5">
    <location>
        <begin position="1"/>
        <end position="59"/>
    </location>
</feature>
<evidence type="ECO:0000256" key="4">
    <source>
        <dbReference type="ARBA" id="ARBA00023163"/>
    </source>
</evidence>
<dbReference type="SUPFAM" id="SSF53850">
    <property type="entry name" value="Periplasmic binding protein-like II"/>
    <property type="match status" value="1"/>
</dbReference>
<dbReference type="InterPro" id="IPR036388">
    <property type="entry name" value="WH-like_DNA-bd_sf"/>
</dbReference>
<keyword evidence="3" id="KW-0238">DNA-binding</keyword>
<gene>
    <name evidence="6" type="ORF">Afil01_23050</name>
</gene>
<evidence type="ECO:0000256" key="3">
    <source>
        <dbReference type="ARBA" id="ARBA00023125"/>
    </source>
</evidence>
<accession>A0A9W6W8Z8</accession>
<evidence type="ECO:0000313" key="7">
    <source>
        <dbReference type="Proteomes" id="UP001165079"/>
    </source>
</evidence>
<dbReference type="PROSITE" id="PS50931">
    <property type="entry name" value="HTH_LYSR"/>
    <property type="match status" value="1"/>
</dbReference>
<evidence type="ECO:0000259" key="5">
    <source>
        <dbReference type="PROSITE" id="PS50931"/>
    </source>
</evidence>
<dbReference type="SUPFAM" id="SSF46785">
    <property type="entry name" value="Winged helix' DNA-binding domain"/>
    <property type="match status" value="1"/>
</dbReference>